<dbReference type="EMBL" id="JBHSWD010000001">
    <property type="protein sequence ID" value="MFC6591266.1"/>
    <property type="molecule type" value="Genomic_DNA"/>
</dbReference>
<dbReference type="InterPro" id="IPR003029">
    <property type="entry name" value="S1_domain"/>
</dbReference>
<dbReference type="PANTHER" id="PTHR23355">
    <property type="entry name" value="RIBONUCLEASE"/>
    <property type="match status" value="1"/>
</dbReference>
<evidence type="ECO:0000256" key="2">
    <source>
        <dbReference type="ARBA" id="ARBA00022801"/>
    </source>
</evidence>
<feature type="domain" description="S1 motif" evidence="4">
    <location>
        <begin position="97"/>
        <end position="177"/>
    </location>
</feature>
<feature type="region of interest" description="Disordered" evidence="3">
    <location>
        <begin position="179"/>
        <end position="235"/>
    </location>
</feature>
<protein>
    <submittedName>
        <fullName evidence="5">RNB domain-containing ribonuclease</fullName>
    </submittedName>
</protein>
<dbReference type="InterPro" id="IPR001900">
    <property type="entry name" value="RNase_II/R"/>
</dbReference>
<dbReference type="PROSITE" id="PS01175">
    <property type="entry name" value="RIBONUCLEASE_II"/>
    <property type="match status" value="1"/>
</dbReference>
<sequence>MQQAKYAPENLGHFGLAFEEYLHFTSPIRRYPDLLVHRVLRAVLLGELRAGTPELADLKSRLPAMGEHTSERERAAAEAERDLTKYYQAKWAQEHLGESFAGNVSGVVASGLFVALENGVEGKLHISNLDDDYYVFIEDAQMLRGRSNGQTFRLGDPVYVTISQVKPLARQIDFTLYQEETDMETNPRPRARRREDREQERREKLSAVSTAAPRKFTLDDPEGEAPALSPRRPQVAFAARKAAQACGVAAPQAQPALGSRVREAHAGASLR</sequence>
<proteinExistence type="predicted"/>
<accession>A0ABW1YAH3</accession>
<dbReference type="Pfam" id="PF00575">
    <property type="entry name" value="S1"/>
    <property type="match status" value="1"/>
</dbReference>
<dbReference type="InterPro" id="IPR012340">
    <property type="entry name" value="NA-bd_OB-fold"/>
</dbReference>
<dbReference type="SMART" id="SM00316">
    <property type="entry name" value="S1"/>
    <property type="match status" value="1"/>
</dbReference>
<reference evidence="6" key="1">
    <citation type="journal article" date="2019" name="Int. J. Syst. Evol. Microbiol.">
        <title>The Global Catalogue of Microorganisms (GCM) 10K type strain sequencing project: providing services to taxonomists for standard genome sequencing and annotation.</title>
        <authorList>
            <consortium name="The Broad Institute Genomics Platform"/>
            <consortium name="The Broad Institute Genome Sequencing Center for Infectious Disease"/>
            <person name="Wu L."/>
            <person name="Ma J."/>
        </authorList>
    </citation>
    <scope>NUCLEOTIDE SEQUENCE [LARGE SCALE GENOMIC DNA]</scope>
    <source>
        <strain evidence="6">CGMCC 1.15772</strain>
    </source>
</reference>
<dbReference type="SUPFAM" id="SSF50249">
    <property type="entry name" value="Nucleic acid-binding proteins"/>
    <property type="match status" value="2"/>
</dbReference>
<organism evidence="5 6">
    <name type="scientific">Deinococcus lacus</name>
    <dbReference type="NCBI Taxonomy" id="392561"/>
    <lineage>
        <taxon>Bacteria</taxon>
        <taxon>Thermotogati</taxon>
        <taxon>Deinococcota</taxon>
        <taxon>Deinococci</taxon>
        <taxon>Deinococcales</taxon>
        <taxon>Deinococcaceae</taxon>
        <taxon>Deinococcus</taxon>
    </lineage>
</organism>
<keyword evidence="2" id="KW-0378">Hydrolase</keyword>
<dbReference type="CDD" id="cd04471">
    <property type="entry name" value="S1_RNase_R"/>
    <property type="match status" value="1"/>
</dbReference>
<gene>
    <name evidence="5" type="ORF">ACFP81_03990</name>
</gene>
<evidence type="ECO:0000313" key="5">
    <source>
        <dbReference type="EMBL" id="MFC6591266.1"/>
    </source>
</evidence>
<evidence type="ECO:0000313" key="6">
    <source>
        <dbReference type="Proteomes" id="UP001596297"/>
    </source>
</evidence>
<evidence type="ECO:0000256" key="1">
    <source>
        <dbReference type="ARBA" id="ARBA00022722"/>
    </source>
</evidence>
<feature type="region of interest" description="Disordered" evidence="3">
    <location>
        <begin position="250"/>
        <end position="271"/>
    </location>
</feature>
<dbReference type="Proteomes" id="UP001596297">
    <property type="component" value="Unassembled WGS sequence"/>
</dbReference>
<dbReference type="PROSITE" id="PS50126">
    <property type="entry name" value="S1"/>
    <property type="match status" value="1"/>
</dbReference>
<name>A0ABW1YAH3_9DEIO</name>
<dbReference type="InterPro" id="IPR050180">
    <property type="entry name" value="RNR_Ribonuclease"/>
</dbReference>
<dbReference type="InterPro" id="IPR022966">
    <property type="entry name" value="RNase_II/R_CS"/>
</dbReference>
<keyword evidence="1" id="KW-0540">Nuclease</keyword>
<keyword evidence="6" id="KW-1185">Reference proteome</keyword>
<dbReference type="PANTHER" id="PTHR23355:SF9">
    <property type="entry name" value="DIS3-LIKE EXONUCLEASE 2"/>
    <property type="match status" value="1"/>
</dbReference>
<evidence type="ECO:0000259" key="4">
    <source>
        <dbReference type="PROSITE" id="PS50126"/>
    </source>
</evidence>
<dbReference type="Gene3D" id="2.40.50.140">
    <property type="entry name" value="Nucleic acid-binding proteins"/>
    <property type="match status" value="1"/>
</dbReference>
<dbReference type="Pfam" id="PF00773">
    <property type="entry name" value="RNB"/>
    <property type="match status" value="1"/>
</dbReference>
<feature type="compositionally biased region" description="Basic and acidic residues" evidence="3">
    <location>
        <begin position="193"/>
        <end position="205"/>
    </location>
</feature>
<evidence type="ECO:0000256" key="3">
    <source>
        <dbReference type="SAM" id="MobiDB-lite"/>
    </source>
</evidence>
<comment type="caution">
    <text evidence="5">The sequence shown here is derived from an EMBL/GenBank/DDBJ whole genome shotgun (WGS) entry which is preliminary data.</text>
</comment>